<reference evidence="4 5" key="1">
    <citation type="submission" date="2018-09" db="EMBL/GenBank/DDBJ databases">
        <title>Genomic investigation of the strawberry pathogen Phytophthora fragariae indicates pathogenicity is determined by transcriptional variation in three key races.</title>
        <authorList>
            <person name="Adams T.M."/>
            <person name="Armitage A.D."/>
            <person name="Sobczyk M.K."/>
            <person name="Bates H.J."/>
            <person name="Dunwell J.M."/>
            <person name="Nellist C.F."/>
            <person name="Harrison R.J."/>
        </authorList>
    </citation>
    <scope>NUCLEOTIDE SEQUENCE [LARGE SCALE GENOMIC DNA]</scope>
    <source>
        <strain evidence="2 4">BC-23</strain>
        <strain evidence="3 5">NOV-77</strain>
        <strain evidence="1 6">ONT-3</strain>
    </source>
</reference>
<gene>
    <name evidence="2" type="ORF">PF004_g26378</name>
    <name evidence="3" type="ORF">PF008_g26906</name>
    <name evidence="1" type="ORF">PF010_g26814</name>
</gene>
<evidence type="ECO:0000313" key="4">
    <source>
        <dbReference type="Proteomes" id="UP000476176"/>
    </source>
</evidence>
<dbReference type="EMBL" id="QXGC01003471">
    <property type="protein sequence ID" value="KAE9175454.1"/>
    <property type="molecule type" value="Genomic_DNA"/>
</dbReference>
<dbReference type="Proteomes" id="UP000486351">
    <property type="component" value="Unassembled WGS sequence"/>
</dbReference>
<accession>A0A6G0JW86</accession>
<organism evidence="1 6">
    <name type="scientific">Phytophthora fragariae</name>
    <dbReference type="NCBI Taxonomy" id="53985"/>
    <lineage>
        <taxon>Eukaryota</taxon>
        <taxon>Sar</taxon>
        <taxon>Stramenopiles</taxon>
        <taxon>Oomycota</taxon>
        <taxon>Peronosporomycetes</taxon>
        <taxon>Peronosporales</taxon>
        <taxon>Peronosporaceae</taxon>
        <taxon>Phytophthora</taxon>
    </lineage>
</organism>
<evidence type="ECO:0000313" key="6">
    <source>
        <dbReference type="Proteomes" id="UP000488956"/>
    </source>
</evidence>
<dbReference type="EMBL" id="QXFY01003405">
    <property type="protein sequence ID" value="KAE9285472.1"/>
    <property type="molecule type" value="Genomic_DNA"/>
</dbReference>
<evidence type="ECO:0000313" key="3">
    <source>
        <dbReference type="EMBL" id="KAE9285472.1"/>
    </source>
</evidence>
<proteinExistence type="predicted"/>
<name>A0A6G0JW86_9STRA</name>
<comment type="caution">
    <text evidence="1">The sequence shown here is derived from an EMBL/GenBank/DDBJ whole genome shotgun (WGS) entry which is preliminary data.</text>
</comment>
<evidence type="ECO:0000313" key="1">
    <source>
        <dbReference type="EMBL" id="KAE9069041.1"/>
    </source>
</evidence>
<protein>
    <submittedName>
        <fullName evidence="1">Uncharacterized protein</fullName>
    </submittedName>
</protein>
<evidence type="ECO:0000313" key="2">
    <source>
        <dbReference type="EMBL" id="KAE9175454.1"/>
    </source>
</evidence>
<dbReference type="Proteomes" id="UP000476176">
    <property type="component" value="Unassembled WGS sequence"/>
</dbReference>
<dbReference type="EMBL" id="QXFX01003434">
    <property type="protein sequence ID" value="KAE9069041.1"/>
    <property type="molecule type" value="Genomic_DNA"/>
</dbReference>
<dbReference type="AlphaFoldDB" id="A0A6G0JW86"/>
<sequence>MIAKAGPSAHALGPMAALVTAAVLTSGAVSRAGHQRVIFGRSRVAGISWLGVIPLPCACWPARVVHPDIVNHEKSIDKSLLNACEGPSVRGSEPSFKFSVKGCCTHSSVTADVRVSRWIPAASGLETVLPCQISTRYSSVPGTPGGARAIRQSPPPSLRCYMHHWSDKGWSDSSRSAGPLRLHIR</sequence>
<evidence type="ECO:0000313" key="5">
    <source>
        <dbReference type="Proteomes" id="UP000486351"/>
    </source>
</evidence>
<dbReference type="Proteomes" id="UP000488956">
    <property type="component" value="Unassembled WGS sequence"/>
</dbReference>